<feature type="domain" description="RRM" evidence="6">
    <location>
        <begin position="198"/>
        <end position="274"/>
    </location>
</feature>
<dbReference type="InterPro" id="IPR055204">
    <property type="entry name" value="HNRNPL_RRM"/>
</dbReference>
<dbReference type="Gene3D" id="3.30.70.330">
    <property type="match status" value="4"/>
</dbReference>
<evidence type="ECO:0000256" key="5">
    <source>
        <dbReference type="SAM" id="MobiDB-lite"/>
    </source>
</evidence>
<feature type="domain" description="RRM" evidence="6">
    <location>
        <begin position="425"/>
        <end position="499"/>
    </location>
</feature>
<dbReference type="InterPro" id="IPR035979">
    <property type="entry name" value="RBD_domain_sf"/>
</dbReference>
<proteinExistence type="predicted"/>
<organism evidence="7 8">
    <name type="scientific">Huso huso</name>
    <name type="common">Beluga</name>
    <name type="synonym">Acipenser huso</name>
    <dbReference type="NCBI Taxonomy" id="61971"/>
    <lineage>
        <taxon>Eukaryota</taxon>
        <taxon>Metazoa</taxon>
        <taxon>Chordata</taxon>
        <taxon>Craniata</taxon>
        <taxon>Vertebrata</taxon>
        <taxon>Euteleostomi</taxon>
        <taxon>Actinopterygii</taxon>
        <taxon>Chondrostei</taxon>
        <taxon>Acipenseriformes</taxon>
        <taxon>Acipenseridae</taxon>
        <taxon>Huso</taxon>
    </lineage>
</organism>
<keyword evidence="1" id="KW-0597">Phosphoprotein</keyword>
<feature type="region of interest" description="Disordered" evidence="5">
    <location>
        <begin position="39"/>
        <end position="70"/>
    </location>
</feature>
<evidence type="ECO:0000313" key="8">
    <source>
        <dbReference type="Proteomes" id="UP001369086"/>
    </source>
</evidence>
<dbReference type="CDD" id="cd12784">
    <property type="entry name" value="RRM2_ROD1"/>
    <property type="match status" value="1"/>
</dbReference>
<evidence type="ECO:0000256" key="4">
    <source>
        <dbReference type="PROSITE-ProRule" id="PRU00176"/>
    </source>
</evidence>
<evidence type="ECO:0000313" key="7">
    <source>
        <dbReference type="EMBL" id="KAK6492819.1"/>
    </source>
</evidence>
<evidence type="ECO:0000256" key="2">
    <source>
        <dbReference type="ARBA" id="ARBA00022737"/>
    </source>
</evidence>
<dbReference type="Pfam" id="PF13893">
    <property type="entry name" value="RRM_5"/>
    <property type="match status" value="1"/>
</dbReference>
<feature type="compositionally biased region" description="Low complexity" evidence="5">
    <location>
        <begin position="43"/>
        <end position="53"/>
    </location>
</feature>
<dbReference type="SUPFAM" id="SSF54928">
    <property type="entry name" value="RNA-binding domain, RBD"/>
    <property type="match status" value="4"/>
</dbReference>
<accession>A0ABR1A6V0</accession>
<dbReference type="SMART" id="SM00360">
    <property type="entry name" value="RRM"/>
    <property type="match status" value="4"/>
</dbReference>
<comment type="caution">
    <text evidence="7">The sequence shown here is derived from an EMBL/GenBank/DDBJ whole genome shotgun (WGS) entry which is preliminary data.</text>
</comment>
<evidence type="ECO:0000259" key="6">
    <source>
        <dbReference type="PROSITE" id="PS50102"/>
    </source>
</evidence>
<feature type="domain" description="RRM" evidence="6">
    <location>
        <begin position="74"/>
        <end position="148"/>
    </location>
</feature>
<dbReference type="NCBIfam" id="TIGR01649">
    <property type="entry name" value="hnRNP-L_PTB"/>
    <property type="match status" value="1"/>
</dbReference>
<keyword evidence="2" id="KW-0677">Repeat</keyword>
<dbReference type="InterPro" id="IPR021790">
    <property type="entry name" value="PTBP1-like_RRM2"/>
</dbReference>
<dbReference type="InterPro" id="IPR000504">
    <property type="entry name" value="RRM_dom"/>
</dbReference>
<keyword evidence="3 4" id="KW-0694">RNA-binding</keyword>
<feature type="domain" description="RRM" evidence="6">
    <location>
        <begin position="542"/>
        <end position="617"/>
    </location>
</feature>
<dbReference type="Proteomes" id="UP001369086">
    <property type="component" value="Unassembled WGS sequence"/>
</dbReference>
<dbReference type="InterPro" id="IPR006536">
    <property type="entry name" value="HnRNP-L/PTB"/>
</dbReference>
<evidence type="ECO:0000256" key="3">
    <source>
        <dbReference type="ARBA" id="ARBA00022884"/>
    </source>
</evidence>
<name>A0ABR1A6V0_HUSHU</name>
<dbReference type="InterPro" id="IPR012677">
    <property type="entry name" value="Nucleotide-bd_a/b_plait_sf"/>
</dbReference>
<gene>
    <name evidence="7" type="ORF">HHUSO_G2225</name>
</gene>
<evidence type="ECO:0000256" key="1">
    <source>
        <dbReference type="ARBA" id="ARBA00022553"/>
    </source>
</evidence>
<dbReference type="Pfam" id="PF22976">
    <property type="entry name" value="RRM_10"/>
    <property type="match status" value="1"/>
</dbReference>
<dbReference type="PROSITE" id="PS50102">
    <property type="entry name" value="RRM"/>
    <property type="match status" value="4"/>
</dbReference>
<dbReference type="PANTHER" id="PTHR15592">
    <property type="entry name" value="MATRIN 3/NUCLEAR PROTEIN 220-RELATED"/>
    <property type="match status" value="1"/>
</dbReference>
<sequence>MRLFFYISESSPRTQTITAFKLKWPTDLRGSDELLSSAFANGPSTMSSSTPSTANGNDSSKKFKGDRSPCAPSRVLHIRKIPIEVTEAEVISLGLPFGKVTNLLMLKGKNQAFVEMASEDAAITMVNYYTTATPHLRNQPVFIQYSNHRELKTDNLPNQARAQVALQAVNAMHSGNMTLAGSASASEGPLMPGQSPVLRIIVENLFYPVSLEVLHQIFSKFGTVLKIITFTKNNQFQALLQYADPMNAHHARLALDGQNIYNACCTLRVEFSKLTSLNVKYNNDKSRDFTRLDLPSGDGQPIMDPAMAAAFGAPGIISSPYAGAAGFAPAMGFPQAADIPDVSGHNWLAPSSVWLYRTNLATSPVYTGGCLPHHQCRKPGCSHLLCASGLSMQTVPGALGHLTIPASAVAGRMAMHSLAHTAMHSVLLVSNLNPDSISPQGLFILFGVYGDVHRVKILFNKKENSLIQMADPTQAQLAMSHLNGQRLHGKVIRVTISKHQMVQLPREGQEDQGLTKDFSNSPLHRFKKPGSKNFQNIFPPSATLHLSNIPPSITDDDLKNLFASTGCTVKAFKFFQKDRKMALIQLGSVEEAIQALIDLHNHDLGENHHLRVSFSKSTI</sequence>
<protein>
    <submittedName>
        <fullName evidence="7">Polypyrimidine tract-binding protein 3 isoform X1</fullName>
    </submittedName>
</protein>
<reference evidence="7 8" key="1">
    <citation type="submission" date="2021-05" db="EMBL/GenBank/DDBJ databases">
        <authorList>
            <person name="Zahm M."/>
            <person name="Klopp C."/>
            <person name="Cabau C."/>
            <person name="Kuhl H."/>
            <person name="Suciu R."/>
            <person name="Ciorpac M."/>
            <person name="Holostenco D."/>
            <person name="Gessner J."/>
            <person name="Wuertz S."/>
            <person name="Hohne C."/>
            <person name="Stock M."/>
            <person name="Gislard M."/>
            <person name="Lluch J."/>
            <person name="Milhes M."/>
            <person name="Lampietro C."/>
            <person name="Lopez Roques C."/>
            <person name="Donnadieu C."/>
            <person name="Du K."/>
            <person name="Schartl M."/>
            <person name="Guiguen Y."/>
        </authorList>
    </citation>
    <scope>NUCLEOTIDE SEQUENCE [LARGE SCALE GENOMIC DNA]</scope>
    <source>
        <strain evidence="7">Hh-F2</strain>
        <tissue evidence="7">Blood</tissue>
    </source>
</reference>
<dbReference type="EMBL" id="JAHFZB010000002">
    <property type="protein sequence ID" value="KAK6492819.1"/>
    <property type="molecule type" value="Genomic_DNA"/>
</dbReference>
<dbReference type="Pfam" id="PF11835">
    <property type="entry name" value="RRM_8"/>
    <property type="match status" value="1"/>
</dbReference>
<keyword evidence="8" id="KW-1185">Reference proteome</keyword>